<dbReference type="InterPro" id="IPR001296">
    <property type="entry name" value="Glyco_trans_1"/>
</dbReference>
<evidence type="ECO:0000313" key="6">
    <source>
        <dbReference type="EMBL" id="GAA1895952.1"/>
    </source>
</evidence>
<dbReference type="SUPFAM" id="SSF53756">
    <property type="entry name" value="UDP-Glycosyltransferase/glycogen phosphorylase"/>
    <property type="match status" value="1"/>
</dbReference>
<name>A0ABN2NQN0_9ACTN</name>
<evidence type="ECO:0000256" key="3">
    <source>
        <dbReference type="SAM" id="MobiDB-lite"/>
    </source>
</evidence>
<reference evidence="6 7" key="1">
    <citation type="journal article" date="2019" name="Int. J. Syst. Evol. Microbiol.">
        <title>The Global Catalogue of Microorganisms (GCM) 10K type strain sequencing project: providing services to taxonomists for standard genome sequencing and annotation.</title>
        <authorList>
            <consortium name="The Broad Institute Genomics Platform"/>
            <consortium name="The Broad Institute Genome Sequencing Center for Infectious Disease"/>
            <person name="Wu L."/>
            <person name="Ma J."/>
        </authorList>
    </citation>
    <scope>NUCLEOTIDE SEQUENCE [LARGE SCALE GENOMIC DNA]</scope>
    <source>
        <strain evidence="6 7">JCM 13581</strain>
    </source>
</reference>
<gene>
    <name evidence="6" type="ORF">GCM10009716_02540</name>
</gene>
<evidence type="ECO:0000259" key="5">
    <source>
        <dbReference type="Pfam" id="PF13579"/>
    </source>
</evidence>
<evidence type="ECO:0000259" key="4">
    <source>
        <dbReference type="Pfam" id="PF00534"/>
    </source>
</evidence>
<evidence type="ECO:0000256" key="1">
    <source>
        <dbReference type="ARBA" id="ARBA00022676"/>
    </source>
</evidence>
<dbReference type="Gene3D" id="3.40.50.2000">
    <property type="entry name" value="Glycogen Phosphorylase B"/>
    <property type="match status" value="2"/>
</dbReference>
<feature type="domain" description="Glycosyl transferase family 1" evidence="4">
    <location>
        <begin position="208"/>
        <end position="359"/>
    </location>
</feature>
<organism evidence="6 7">
    <name type="scientific">Streptomyces sodiiphilus</name>
    <dbReference type="NCBI Taxonomy" id="226217"/>
    <lineage>
        <taxon>Bacteria</taxon>
        <taxon>Bacillati</taxon>
        <taxon>Actinomycetota</taxon>
        <taxon>Actinomycetes</taxon>
        <taxon>Kitasatosporales</taxon>
        <taxon>Streptomycetaceae</taxon>
        <taxon>Streptomyces</taxon>
    </lineage>
</organism>
<dbReference type="CDD" id="cd03801">
    <property type="entry name" value="GT4_PimA-like"/>
    <property type="match status" value="1"/>
</dbReference>
<dbReference type="Pfam" id="PF13579">
    <property type="entry name" value="Glyco_trans_4_4"/>
    <property type="match status" value="1"/>
</dbReference>
<dbReference type="Proteomes" id="UP001501303">
    <property type="component" value="Unassembled WGS sequence"/>
</dbReference>
<dbReference type="PANTHER" id="PTHR45947:SF3">
    <property type="entry name" value="SULFOQUINOVOSYL TRANSFERASE SQD2"/>
    <property type="match status" value="1"/>
</dbReference>
<sequence length="386" mass="40144">MLRWQSGHGGEDSPGSGGCVPRARAPLHVVQLLGGPGAVTGAHVHSLAAGLVARGVRVTVCAPRGAGRRYDFAAAGARFVPLPRAVPESLALLRAVHADADLLHAHGLPAGLLATATVRRSTPLVVTWHPTAGRPAGVPGWLRSAAERWVAEAATVVLAPGFEQVARARRRGARDARLAPVALPSPRTGPEGPAAHPDGHKVRAELGAVDRPLFLAAGPLVRDQGHDLLLTASRVWREVVPQPLLVIAGQGPRRAALAHRITEEDLPVRLLGRREDLPSLLAEADAVLLAARRAGYARMAREALREGVPLVATAVPGLAEVVRDAAVLVPPGDGHALGAAAQGLLSDPERRAAVVAAGRLRAAGWPTVDRTVAQVLSVYDEFTAGP</sequence>
<proteinExistence type="predicted"/>
<protein>
    <submittedName>
        <fullName evidence="6">Glycosyltransferase family 4 protein</fullName>
    </submittedName>
</protein>
<dbReference type="InterPro" id="IPR050194">
    <property type="entry name" value="Glycosyltransferase_grp1"/>
</dbReference>
<keyword evidence="1" id="KW-0328">Glycosyltransferase</keyword>
<keyword evidence="2" id="KW-0808">Transferase</keyword>
<feature type="region of interest" description="Disordered" evidence="3">
    <location>
        <begin position="1"/>
        <end position="20"/>
    </location>
</feature>
<dbReference type="PANTHER" id="PTHR45947">
    <property type="entry name" value="SULFOQUINOVOSYL TRANSFERASE SQD2"/>
    <property type="match status" value="1"/>
</dbReference>
<evidence type="ECO:0000313" key="7">
    <source>
        <dbReference type="Proteomes" id="UP001501303"/>
    </source>
</evidence>
<keyword evidence="7" id="KW-1185">Reference proteome</keyword>
<dbReference type="Pfam" id="PF00534">
    <property type="entry name" value="Glycos_transf_1"/>
    <property type="match status" value="1"/>
</dbReference>
<accession>A0ABN2NQN0</accession>
<feature type="domain" description="Glycosyltransferase subfamily 4-like N-terminal" evidence="5">
    <location>
        <begin position="41"/>
        <end position="182"/>
    </location>
</feature>
<evidence type="ECO:0000256" key="2">
    <source>
        <dbReference type="ARBA" id="ARBA00022679"/>
    </source>
</evidence>
<dbReference type="RefSeq" id="WP_344258048.1">
    <property type="nucleotide sequence ID" value="NZ_BAAAMJ010000002.1"/>
</dbReference>
<comment type="caution">
    <text evidence="6">The sequence shown here is derived from an EMBL/GenBank/DDBJ whole genome shotgun (WGS) entry which is preliminary data.</text>
</comment>
<dbReference type="InterPro" id="IPR028098">
    <property type="entry name" value="Glyco_trans_4-like_N"/>
</dbReference>
<dbReference type="EMBL" id="BAAAMJ010000002">
    <property type="protein sequence ID" value="GAA1895952.1"/>
    <property type="molecule type" value="Genomic_DNA"/>
</dbReference>